<dbReference type="AlphaFoldDB" id="A0A918GSE2"/>
<feature type="transmembrane region" description="Helical" evidence="1">
    <location>
        <begin position="24"/>
        <end position="46"/>
    </location>
</feature>
<dbReference type="PROSITE" id="PS51257">
    <property type="entry name" value="PROKAR_LIPOPROTEIN"/>
    <property type="match status" value="1"/>
</dbReference>
<gene>
    <name evidence="2" type="ORF">GCM10010238_55460</name>
</gene>
<keyword evidence="1" id="KW-0472">Membrane</keyword>
<name>A0A918GSE2_STRGD</name>
<accession>A0A918GSE2</accession>
<organism evidence="2 3">
    <name type="scientific">Streptomyces griseoviridis</name>
    <dbReference type="NCBI Taxonomy" id="45398"/>
    <lineage>
        <taxon>Bacteria</taxon>
        <taxon>Bacillati</taxon>
        <taxon>Actinomycetota</taxon>
        <taxon>Actinomycetes</taxon>
        <taxon>Kitasatosporales</taxon>
        <taxon>Streptomycetaceae</taxon>
        <taxon>Streptomyces</taxon>
    </lineage>
</organism>
<proteinExistence type="predicted"/>
<reference evidence="2" key="1">
    <citation type="journal article" date="2014" name="Int. J. Syst. Evol. Microbiol.">
        <title>Complete genome sequence of Corynebacterium casei LMG S-19264T (=DSM 44701T), isolated from a smear-ripened cheese.</title>
        <authorList>
            <consortium name="US DOE Joint Genome Institute (JGI-PGF)"/>
            <person name="Walter F."/>
            <person name="Albersmeier A."/>
            <person name="Kalinowski J."/>
            <person name="Ruckert C."/>
        </authorList>
    </citation>
    <scope>NUCLEOTIDE SEQUENCE</scope>
    <source>
        <strain evidence="2">JCM 4234</strain>
    </source>
</reference>
<dbReference type="EMBL" id="BMSL01000022">
    <property type="protein sequence ID" value="GGS59067.1"/>
    <property type="molecule type" value="Genomic_DNA"/>
</dbReference>
<keyword evidence="3" id="KW-1185">Reference proteome</keyword>
<keyword evidence="1" id="KW-0812">Transmembrane</keyword>
<keyword evidence="1" id="KW-1133">Transmembrane helix</keyword>
<sequence>MRAPGEVLSPVGGSWMARVAWTRLLPAPLLLAMGCAAPFVPLALMVRWDRWFRWFRWIRGFRRTQWARGSGGPAGPVVPVVALSR</sequence>
<protein>
    <submittedName>
        <fullName evidence="2">Uncharacterized protein</fullName>
    </submittedName>
</protein>
<evidence type="ECO:0000313" key="2">
    <source>
        <dbReference type="EMBL" id="GGS59067.1"/>
    </source>
</evidence>
<comment type="caution">
    <text evidence="2">The sequence shown here is derived from an EMBL/GenBank/DDBJ whole genome shotgun (WGS) entry which is preliminary data.</text>
</comment>
<evidence type="ECO:0000313" key="3">
    <source>
        <dbReference type="Proteomes" id="UP000653493"/>
    </source>
</evidence>
<dbReference type="Proteomes" id="UP000653493">
    <property type="component" value="Unassembled WGS sequence"/>
</dbReference>
<reference evidence="2" key="2">
    <citation type="submission" date="2020-09" db="EMBL/GenBank/DDBJ databases">
        <authorList>
            <person name="Sun Q."/>
            <person name="Ohkuma M."/>
        </authorList>
    </citation>
    <scope>NUCLEOTIDE SEQUENCE</scope>
    <source>
        <strain evidence="2">JCM 4234</strain>
    </source>
</reference>
<evidence type="ECO:0000256" key="1">
    <source>
        <dbReference type="SAM" id="Phobius"/>
    </source>
</evidence>